<keyword evidence="3" id="KW-1185">Reference proteome</keyword>
<organism evidence="2 3">
    <name type="scientific">Caligus rogercresseyi</name>
    <name type="common">Sea louse</name>
    <dbReference type="NCBI Taxonomy" id="217165"/>
    <lineage>
        <taxon>Eukaryota</taxon>
        <taxon>Metazoa</taxon>
        <taxon>Ecdysozoa</taxon>
        <taxon>Arthropoda</taxon>
        <taxon>Crustacea</taxon>
        <taxon>Multicrustacea</taxon>
        <taxon>Hexanauplia</taxon>
        <taxon>Copepoda</taxon>
        <taxon>Siphonostomatoida</taxon>
        <taxon>Caligidae</taxon>
        <taxon>Caligus</taxon>
    </lineage>
</organism>
<protein>
    <submittedName>
        <fullName evidence="2">Uncharacterized protein</fullName>
    </submittedName>
</protein>
<accession>A0A7T8GQN9</accession>
<keyword evidence="1" id="KW-1133">Transmembrane helix</keyword>
<dbReference type="AlphaFoldDB" id="A0A7T8GQN9"/>
<evidence type="ECO:0000256" key="1">
    <source>
        <dbReference type="SAM" id="Phobius"/>
    </source>
</evidence>
<feature type="transmembrane region" description="Helical" evidence="1">
    <location>
        <begin position="192"/>
        <end position="212"/>
    </location>
</feature>
<gene>
    <name evidence="2" type="ORF">FKW44_020955</name>
</gene>
<evidence type="ECO:0000313" key="3">
    <source>
        <dbReference type="Proteomes" id="UP000595437"/>
    </source>
</evidence>
<dbReference type="Proteomes" id="UP000595437">
    <property type="component" value="Chromosome 15"/>
</dbReference>
<keyword evidence="1" id="KW-0812">Transmembrane</keyword>
<proteinExistence type="predicted"/>
<keyword evidence="1" id="KW-0472">Membrane</keyword>
<dbReference type="OrthoDB" id="6581954at2759"/>
<reference evidence="3" key="1">
    <citation type="submission" date="2021-01" db="EMBL/GenBank/DDBJ databases">
        <title>Caligus Genome Assembly.</title>
        <authorList>
            <person name="Gallardo-Escarate C."/>
        </authorList>
    </citation>
    <scope>NUCLEOTIDE SEQUENCE [LARGE SCALE GENOMIC DNA]</scope>
</reference>
<sequence length="286" mass="32171">MSIEALRIETQRQPQLGMRGTLIYNIIHPKPSGEFLLAFNLIHPKPRVPPADIGFYLGLKPTANSGYPSGPACRYGLLFRVETHRQLSLGIKESLLSISTPQALGRRDPRAWGVEIERLGVYEIEKLEVGFNPKSKPISAGGTRGLESDFTFWTNNDLGLMKILIQMLRRIVPIGLFLGIACLLLLYPSRQGTWACLVTFTLGLMILLGFAIKEICIQIDYGLISRIKSAAKCDLNWGPKDPILQHQWHDYMRFEKTQPFAAKLFHNVDKTGIVNLNFSDESSTKF</sequence>
<evidence type="ECO:0000313" key="2">
    <source>
        <dbReference type="EMBL" id="QQP35992.1"/>
    </source>
</evidence>
<name>A0A7T8GQN9_CALRO</name>
<feature type="transmembrane region" description="Helical" evidence="1">
    <location>
        <begin position="167"/>
        <end position="186"/>
    </location>
</feature>
<dbReference type="EMBL" id="CP045904">
    <property type="protein sequence ID" value="QQP35992.1"/>
    <property type="molecule type" value="Genomic_DNA"/>
</dbReference>